<dbReference type="Proteomes" id="UP000199060">
    <property type="component" value="Unassembled WGS sequence"/>
</dbReference>
<dbReference type="PANTHER" id="PTHR42879">
    <property type="entry name" value="3-OXOACYL-(ACYL-CARRIER-PROTEIN) REDUCTASE"/>
    <property type="match status" value="1"/>
</dbReference>
<protein>
    <submittedName>
        <fullName evidence="2">3-oxoacyl-[acyl-carrier protein] reductase</fullName>
    </submittedName>
</protein>
<accession>A0A1G6X310</accession>
<dbReference type="InterPro" id="IPR036291">
    <property type="entry name" value="NAD(P)-bd_dom_sf"/>
</dbReference>
<sequence>MNQVPINEFSTSTQMDLKLTNQRFIVCGASSGFGEAVARLLLTEGARVILVARREELLHDKFGDFEHQSEIIAGSLTSEKTLDRIFNSVQNQGFHGVFINAGGPSTGTPLETRMSDWDEAWQSVMRWKIDLSLRLAPLLVNNGYGRILFLESQSVKQPLPALTLSNAFRAAVVGFAKTLALEIAAKGVTVNVLAPGSHATPAIERVIKNKSSQENISYEEAKMTMEKNIPVGRMGKGEELASLAVYLLSEHSSFITGQTISHDGGSISGIFG</sequence>
<gene>
    <name evidence="2" type="ORF">SAMN04488104_10505</name>
</gene>
<dbReference type="AlphaFoldDB" id="A0A1G6X310"/>
<reference evidence="3" key="1">
    <citation type="submission" date="2016-10" db="EMBL/GenBank/DDBJ databases">
        <authorList>
            <person name="Varghese N."/>
            <person name="Submissions S."/>
        </authorList>
    </citation>
    <scope>NUCLEOTIDE SEQUENCE [LARGE SCALE GENOMIC DNA]</scope>
    <source>
        <strain evidence="3">DSM 23095</strain>
    </source>
</reference>
<dbReference type="PRINTS" id="PR00081">
    <property type="entry name" value="GDHRDH"/>
</dbReference>
<dbReference type="InterPro" id="IPR050259">
    <property type="entry name" value="SDR"/>
</dbReference>
<comment type="similarity">
    <text evidence="1">Belongs to the short-chain dehydrogenases/reductases (SDR) family.</text>
</comment>
<dbReference type="InterPro" id="IPR002347">
    <property type="entry name" value="SDR_fam"/>
</dbReference>
<dbReference type="Gene3D" id="3.40.50.720">
    <property type="entry name" value="NAD(P)-binding Rossmann-like Domain"/>
    <property type="match status" value="1"/>
</dbReference>
<evidence type="ECO:0000313" key="3">
    <source>
        <dbReference type="Proteomes" id="UP000199060"/>
    </source>
</evidence>
<dbReference type="PANTHER" id="PTHR42879:SF6">
    <property type="entry name" value="NADPH-DEPENDENT REDUCTASE BACG"/>
    <property type="match status" value="1"/>
</dbReference>
<dbReference type="SUPFAM" id="SSF51735">
    <property type="entry name" value="NAD(P)-binding Rossmann-fold domains"/>
    <property type="match status" value="1"/>
</dbReference>
<organism evidence="2 3">
    <name type="scientific">Algoriphagus faecimaris</name>
    <dbReference type="NCBI Taxonomy" id="686796"/>
    <lineage>
        <taxon>Bacteria</taxon>
        <taxon>Pseudomonadati</taxon>
        <taxon>Bacteroidota</taxon>
        <taxon>Cytophagia</taxon>
        <taxon>Cytophagales</taxon>
        <taxon>Cyclobacteriaceae</taxon>
        <taxon>Algoriphagus</taxon>
    </lineage>
</organism>
<proteinExistence type="inferred from homology"/>
<name>A0A1G6X310_9BACT</name>
<evidence type="ECO:0000256" key="1">
    <source>
        <dbReference type="ARBA" id="ARBA00006484"/>
    </source>
</evidence>
<dbReference type="Pfam" id="PF13561">
    <property type="entry name" value="adh_short_C2"/>
    <property type="match status" value="1"/>
</dbReference>
<dbReference type="STRING" id="686796.SAMN04488104_10505"/>
<keyword evidence="3" id="KW-1185">Reference proteome</keyword>
<dbReference type="EMBL" id="FNAC01000050">
    <property type="protein sequence ID" value="SDD71665.1"/>
    <property type="molecule type" value="Genomic_DNA"/>
</dbReference>
<evidence type="ECO:0000313" key="2">
    <source>
        <dbReference type="EMBL" id="SDD71665.1"/>
    </source>
</evidence>